<evidence type="ECO:0000313" key="3">
    <source>
        <dbReference type="Proteomes" id="UP000243797"/>
    </source>
</evidence>
<proteinExistence type="predicted"/>
<dbReference type="InParanoid" id="A0A2K1QRL8"/>
<feature type="region of interest" description="Disordered" evidence="1">
    <location>
        <begin position="1"/>
        <end position="72"/>
    </location>
</feature>
<accession>A0A2K1QRL8</accession>
<evidence type="ECO:0000256" key="1">
    <source>
        <dbReference type="SAM" id="MobiDB-lite"/>
    </source>
</evidence>
<comment type="caution">
    <text evidence="2">The sequence shown here is derived from an EMBL/GenBank/DDBJ whole genome shotgun (WGS) entry which is preliminary data.</text>
</comment>
<dbReference type="OrthoDB" id="4158609at2759"/>
<sequence>MSAPSPERTSYDASRRRSSGAMFSNLSQYKRNPENPAYQQRRQSLTEQSAQKPGFIGTMFNNVFKGPSASQK</sequence>
<feature type="compositionally biased region" description="Polar residues" evidence="1">
    <location>
        <begin position="37"/>
        <end position="51"/>
    </location>
</feature>
<organism evidence="2 3">
    <name type="scientific">Sphaceloma murrayae</name>
    <dbReference type="NCBI Taxonomy" id="2082308"/>
    <lineage>
        <taxon>Eukaryota</taxon>
        <taxon>Fungi</taxon>
        <taxon>Dikarya</taxon>
        <taxon>Ascomycota</taxon>
        <taxon>Pezizomycotina</taxon>
        <taxon>Dothideomycetes</taxon>
        <taxon>Dothideomycetidae</taxon>
        <taxon>Myriangiales</taxon>
        <taxon>Elsinoaceae</taxon>
        <taxon>Sphaceloma</taxon>
    </lineage>
</organism>
<feature type="compositionally biased region" description="Polar residues" evidence="1">
    <location>
        <begin position="21"/>
        <end position="30"/>
    </location>
</feature>
<evidence type="ECO:0000313" key="2">
    <source>
        <dbReference type="EMBL" id="PNS17736.1"/>
    </source>
</evidence>
<gene>
    <name evidence="2" type="ORF">CAC42_3131</name>
</gene>
<dbReference type="Proteomes" id="UP000243797">
    <property type="component" value="Unassembled WGS sequence"/>
</dbReference>
<protein>
    <submittedName>
        <fullName evidence="2">Uncharacterized protein</fullName>
    </submittedName>
</protein>
<keyword evidence="3" id="KW-1185">Reference proteome</keyword>
<dbReference type="AlphaFoldDB" id="A0A2K1QRL8"/>
<name>A0A2K1QRL8_9PEZI</name>
<dbReference type="EMBL" id="NKHZ01000049">
    <property type="protein sequence ID" value="PNS17736.1"/>
    <property type="molecule type" value="Genomic_DNA"/>
</dbReference>
<reference evidence="2 3" key="1">
    <citation type="submission" date="2017-06" db="EMBL/GenBank/DDBJ databases">
        <title>Draft genome sequence of a variant of Elsinoe murrayae.</title>
        <authorList>
            <person name="Cheng Q."/>
        </authorList>
    </citation>
    <scope>NUCLEOTIDE SEQUENCE [LARGE SCALE GENOMIC DNA]</scope>
    <source>
        <strain evidence="2 3">CQ-2017a</strain>
    </source>
</reference>